<dbReference type="Pfam" id="PF02311">
    <property type="entry name" value="AraC_binding"/>
    <property type="match status" value="1"/>
</dbReference>
<dbReference type="AlphaFoldDB" id="A0A7G5H1A6"/>
<proteinExistence type="predicted"/>
<dbReference type="InterPro" id="IPR003313">
    <property type="entry name" value="AraC-bd"/>
</dbReference>
<dbReference type="RefSeq" id="WP_182462250.1">
    <property type="nucleotide sequence ID" value="NZ_CP059732.1"/>
</dbReference>
<dbReference type="InterPro" id="IPR009057">
    <property type="entry name" value="Homeodomain-like_sf"/>
</dbReference>
<dbReference type="PROSITE" id="PS01124">
    <property type="entry name" value="HTH_ARAC_FAMILY_2"/>
    <property type="match status" value="1"/>
</dbReference>
<dbReference type="KEGG" id="sfol:H3H32_08340"/>
<keyword evidence="3" id="KW-0804">Transcription</keyword>
<dbReference type="EMBL" id="CP059732">
    <property type="protein sequence ID" value="QMW04898.1"/>
    <property type="molecule type" value="Genomic_DNA"/>
</dbReference>
<evidence type="ECO:0000313" key="6">
    <source>
        <dbReference type="Proteomes" id="UP000515369"/>
    </source>
</evidence>
<evidence type="ECO:0000256" key="1">
    <source>
        <dbReference type="ARBA" id="ARBA00023015"/>
    </source>
</evidence>
<dbReference type="SMART" id="SM00342">
    <property type="entry name" value="HTH_ARAC"/>
    <property type="match status" value="1"/>
</dbReference>
<dbReference type="SUPFAM" id="SSF51215">
    <property type="entry name" value="Regulatory protein AraC"/>
    <property type="match status" value="1"/>
</dbReference>
<evidence type="ECO:0000256" key="3">
    <source>
        <dbReference type="ARBA" id="ARBA00023163"/>
    </source>
</evidence>
<gene>
    <name evidence="5" type="ORF">H3H32_08340</name>
</gene>
<reference evidence="5 6" key="1">
    <citation type="submission" date="2020-07" db="EMBL/GenBank/DDBJ databases">
        <title>Spirosoma foliorum sp. nov., isolated from the leaves on the Nejang mountain Korea, Republic of.</title>
        <authorList>
            <person name="Ho H."/>
            <person name="Lee Y.-J."/>
            <person name="Nurcahyanto D.-A."/>
            <person name="Kim S.-G."/>
        </authorList>
    </citation>
    <scope>NUCLEOTIDE SEQUENCE [LARGE SCALE GENOMIC DNA]</scope>
    <source>
        <strain evidence="5 6">PL0136</strain>
    </source>
</reference>
<dbReference type="Pfam" id="PF12833">
    <property type="entry name" value="HTH_18"/>
    <property type="match status" value="1"/>
</dbReference>
<organism evidence="5 6">
    <name type="scientific">Spirosoma foliorum</name>
    <dbReference type="NCBI Taxonomy" id="2710596"/>
    <lineage>
        <taxon>Bacteria</taxon>
        <taxon>Pseudomonadati</taxon>
        <taxon>Bacteroidota</taxon>
        <taxon>Cytophagia</taxon>
        <taxon>Cytophagales</taxon>
        <taxon>Cytophagaceae</taxon>
        <taxon>Spirosoma</taxon>
    </lineage>
</organism>
<dbReference type="Gene3D" id="1.10.10.60">
    <property type="entry name" value="Homeodomain-like"/>
    <property type="match status" value="1"/>
</dbReference>
<accession>A0A7G5H1A6</accession>
<dbReference type="PRINTS" id="PR00032">
    <property type="entry name" value="HTHARAC"/>
</dbReference>
<dbReference type="GO" id="GO:0003700">
    <property type="term" value="F:DNA-binding transcription factor activity"/>
    <property type="evidence" value="ECO:0007669"/>
    <property type="project" value="InterPro"/>
</dbReference>
<dbReference type="InterPro" id="IPR020449">
    <property type="entry name" value="Tscrpt_reg_AraC-type_HTH"/>
</dbReference>
<evidence type="ECO:0000259" key="4">
    <source>
        <dbReference type="PROSITE" id="PS01124"/>
    </source>
</evidence>
<dbReference type="InterPro" id="IPR018060">
    <property type="entry name" value="HTH_AraC"/>
</dbReference>
<keyword evidence="2" id="KW-0238">DNA-binding</keyword>
<dbReference type="SUPFAM" id="SSF46689">
    <property type="entry name" value="Homeodomain-like"/>
    <property type="match status" value="1"/>
</dbReference>
<evidence type="ECO:0000256" key="2">
    <source>
        <dbReference type="ARBA" id="ARBA00023125"/>
    </source>
</evidence>
<name>A0A7G5H1A6_9BACT</name>
<dbReference type="PANTHER" id="PTHR43280">
    <property type="entry name" value="ARAC-FAMILY TRANSCRIPTIONAL REGULATOR"/>
    <property type="match status" value="1"/>
</dbReference>
<feature type="domain" description="HTH araC/xylS-type" evidence="4">
    <location>
        <begin position="189"/>
        <end position="287"/>
    </location>
</feature>
<protein>
    <submittedName>
        <fullName evidence="5">Helix-turn-helix transcriptional regulator</fullName>
    </submittedName>
</protein>
<evidence type="ECO:0000313" key="5">
    <source>
        <dbReference type="EMBL" id="QMW04898.1"/>
    </source>
</evidence>
<dbReference type="PANTHER" id="PTHR43280:SF32">
    <property type="entry name" value="TRANSCRIPTIONAL REGULATORY PROTEIN"/>
    <property type="match status" value="1"/>
</dbReference>
<dbReference type="GO" id="GO:0043565">
    <property type="term" value="F:sequence-specific DNA binding"/>
    <property type="evidence" value="ECO:0007669"/>
    <property type="project" value="InterPro"/>
</dbReference>
<keyword evidence="1" id="KW-0805">Transcription regulation</keyword>
<keyword evidence="6" id="KW-1185">Reference proteome</keyword>
<dbReference type="Proteomes" id="UP000515369">
    <property type="component" value="Chromosome"/>
</dbReference>
<sequence length="289" mass="32569">MATSKKGSIPEFSLAGTSLNGIAFKKLGLSQPVFQEHNVQLAHRDDHYMLVVLTEGHLTYCIDFETHQIQAPGLLMVFPGQVHQLTPQTPLSGWAVSFEAVLLSEDLNVLLDKVWRDQIDNACDMPTPWFKQLENLLTVIGQLVDKPLATSQNAVTALVSGLLFMLAGTISGMGHPIKSTPKRSSLVKHQFLQLLYQHYKDWKKPSQYAERMHITTAHLNDTIKRVTGRTTTQAIQEQCVLEARRLLQYTDLDVIEIAYQIGYVTPSHFIKLFKLVTGLTPFQYRQKLG</sequence>
<dbReference type="InterPro" id="IPR037923">
    <property type="entry name" value="HTH-like"/>
</dbReference>